<feature type="region of interest" description="Disordered" evidence="1">
    <location>
        <begin position="1"/>
        <end position="91"/>
    </location>
</feature>
<sequence>MGLAGDLTRVAGEGQSRRASQWGDGQPSITPFGNLVRRHAGPTGSRTPGGAGRLKHQRIVRSRLQARPLRQQRVRPPQTGRRRRRTRQHCRRQTAIEEVDTGEGGVYARLEEAGHRLGHFEELVSARQPTPQERSSLQLTSGIPVLTITRVAIADGGYPVEVNDMVLSADRYQLHYVLPAE</sequence>
<dbReference type="Proteomes" id="UP000734823">
    <property type="component" value="Unassembled WGS sequence"/>
</dbReference>
<accession>A0ABR7LE80</accession>
<dbReference type="InterPro" id="IPR011663">
    <property type="entry name" value="UTRA"/>
</dbReference>
<feature type="domain" description="UbiC transcription regulator-associated" evidence="2">
    <location>
        <begin position="95"/>
        <end position="173"/>
    </location>
</feature>
<name>A0ABR7LE80_9PSEU</name>
<feature type="compositionally biased region" description="Basic residues" evidence="1">
    <location>
        <begin position="80"/>
        <end position="91"/>
    </location>
</feature>
<dbReference type="PANTHER" id="PTHR44846:SF17">
    <property type="entry name" value="GNTR-FAMILY TRANSCRIPTIONAL REGULATOR"/>
    <property type="match status" value="1"/>
</dbReference>
<dbReference type="PANTHER" id="PTHR44846">
    <property type="entry name" value="MANNOSYL-D-GLYCERATE TRANSPORT/METABOLISM SYSTEM REPRESSOR MNGR-RELATED"/>
    <property type="match status" value="1"/>
</dbReference>
<evidence type="ECO:0000259" key="2">
    <source>
        <dbReference type="Pfam" id="PF07702"/>
    </source>
</evidence>
<keyword evidence="4" id="KW-1185">Reference proteome</keyword>
<dbReference type="EMBL" id="JABVED010000021">
    <property type="protein sequence ID" value="MBC6450903.1"/>
    <property type="molecule type" value="Genomic_DNA"/>
</dbReference>
<evidence type="ECO:0000313" key="4">
    <source>
        <dbReference type="Proteomes" id="UP000734823"/>
    </source>
</evidence>
<dbReference type="InterPro" id="IPR028978">
    <property type="entry name" value="Chorismate_lyase_/UTRA_dom_sf"/>
</dbReference>
<gene>
    <name evidence="3" type="ORF">GPZ80_27450</name>
</gene>
<dbReference type="Gene3D" id="3.40.1410.10">
    <property type="entry name" value="Chorismate lyase-like"/>
    <property type="match status" value="1"/>
</dbReference>
<evidence type="ECO:0000256" key="1">
    <source>
        <dbReference type="SAM" id="MobiDB-lite"/>
    </source>
</evidence>
<comment type="caution">
    <text evidence="3">The sequence shown here is derived from an EMBL/GenBank/DDBJ whole genome shotgun (WGS) entry which is preliminary data.</text>
</comment>
<feature type="compositionally biased region" description="Low complexity" evidence="1">
    <location>
        <begin position="62"/>
        <end position="79"/>
    </location>
</feature>
<dbReference type="SUPFAM" id="SSF64288">
    <property type="entry name" value="Chorismate lyase-like"/>
    <property type="match status" value="1"/>
</dbReference>
<evidence type="ECO:0000313" key="3">
    <source>
        <dbReference type="EMBL" id="MBC6450903.1"/>
    </source>
</evidence>
<reference evidence="3 4" key="1">
    <citation type="submission" date="2020-06" db="EMBL/GenBank/DDBJ databases">
        <title>Actinokineospora xiongansis sp. nov., isolated from soil of Baiyangdian.</title>
        <authorList>
            <person name="Zhang X."/>
        </authorList>
    </citation>
    <scope>NUCLEOTIDE SEQUENCE [LARGE SCALE GENOMIC DNA]</scope>
    <source>
        <strain evidence="3 4">HBU206404</strain>
    </source>
</reference>
<protein>
    <submittedName>
        <fullName evidence="3">UTRA domain-containing protein</fullName>
    </submittedName>
</protein>
<dbReference type="Pfam" id="PF07702">
    <property type="entry name" value="UTRA"/>
    <property type="match status" value="1"/>
</dbReference>
<organism evidence="3 4">
    <name type="scientific">Actinokineospora xionganensis</name>
    <dbReference type="NCBI Taxonomy" id="2684470"/>
    <lineage>
        <taxon>Bacteria</taxon>
        <taxon>Bacillati</taxon>
        <taxon>Actinomycetota</taxon>
        <taxon>Actinomycetes</taxon>
        <taxon>Pseudonocardiales</taxon>
        <taxon>Pseudonocardiaceae</taxon>
        <taxon>Actinokineospora</taxon>
    </lineage>
</organism>
<proteinExistence type="predicted"/>
<dbReference type="InterPro" id="IPR050679">
    <property type="entry name" value="Bact_HTH_transcr_reg"/>
</dbReference>